<name>A0A136JCE7_9PEZI</name>
<evidence type="ECO:0000313" key="3">
    <source>
        <dbReference type="Proteomes" id="UP000070501"/>
    </source>
</evidence>
<accession>A0A136JCE7</accession>
<dbReference type="OrthoDB" id="5411773at2759"/>
<feature type="compositionally biased region" description="Low complexity" evidence="1">
    <location>
        <begin position="15"/>
        <end position="26"/>
    </location>
</feature>
<reference evidence="3" key="1">
    <citation type="submission" date="2016-02" db="EMBL/GenBank/DDBJ databases">
        <title>Draft genome sequence of Microdochium bolleyi, a fungal endophyte of beachgrass.</title>
        <authorList>
            <consortium name="DOE Joint Genome Institute"/>
            <person name="David A.S."/>
            <person name="May G."/>
            <person name="Haridas S."/>
            <person name="Lim J."/>
            <person name="Wang M."/>
            <person name="Labutti K."/>
            <person name="Lipzen A."/>
            <person name="Barry K."/>
            <person name="Grigoriev I.V."/>
        </authorList>
    </citation>
    <scope>NUCLEOTIDE SEQUENCE [LARGE SCALE GENOMIC DNA]</scope>
    <source>
        <strain evidence="3">J235TASD1</strain>
    </source>
</reference>
<protein>
    <submittedName>
        <fullName evidence="2">Uncharacterized protein</fullName>
    </submittedName>
</protein>
<feature type="region of interest" description="Disordered" evidence="1">
    <location>
        <begin position="1"/>
        <end position="48"/>
    </location>
</feature>
<proteinExistence type="predicted"/>
<evidence type="ECO:0000256" key="1">
    <source>
        <dbReference type="SAM" id="MobiDB-lite"/>
    </source>
</evidence>
<sequence>MGRHPRATTGKPVASPRSSTSSSPRSFVTAAASPRQPQDANLTELSTPEAAAADSTYLRAKQLPAELRQHCQIYLEEALPLISLSLLNNLEASQNVDYCPPPNQLAFLAGITIHPDFTSRPKEPTWSHAAAESLEYLHTVLASVGPVNARFDEAFRFGDPSKPRWSRDGSPASDSEASQAEDFFGSTEGSIGGKYPTNSVWRRSQDFFSVVGWAFNCSVLYPNRWQHYRPWLEFMFAAIEADMHERHRVDIAGEDEEFSMLRKSMLANYVAQRGGRAGGGGLKWAIKAMFADGDKNSNSLFQEIWHKEHKGISLKALNKRKRAAVNLEKGDYGTWLDDESVFSSQGSEPPTPQKRRTNSDRSVGTPDFQALEASYAESIPLRHQLFSMLSFLSCYLPSAPFELPDLYENFERAVRSLPLSIFSEMIDNTAGKLREDSHISLLQGVLSLLMPSSALAPGKVDKARDDVGGTSPAILERCFLPNAANTIIAEDNAKVSLLLEALMRIIIVDGTESFSPGLKDAVRKGIDAREAKAKRKKTRGRQQVSWDDPDAESRAVLELSGQRLLLLVSMAGLGENDSDVEMGSDKEGW</sequence>
<feature type="region of interest" description="Disordered" evidence="1">
    <location>
        <begin position="162"/>
        <end position="189"/>
    </location>
</feature>
<evidence type="ECO:0000313" key="2">
    <source>
        <dbReference type="EMBL" id="KXJ94840.1"/>
    </source>
</evidence>
<dbReference type="EMBL" id="KQ964247">
    <property type="protein sequence ID" value="KXJ94840.1"/>
    <property type="molecule type" value="Genomic_DNA"/>
</dbReference>
<dbReference type="AlphaFoldDB" id="A0A136JCE7"/>
<dbReference type="STRING" id="196109.A0A136JCE7"/>
<organism evidence="2 3">
    <name type="scientific">Microdochium bolleyi</name>
    <dbReference type="NCBI Taxonomy" id="196109"/>
    <lineage>
        <taxon>Eukaryota</taxon>
        <taxon>Fungi</taxon>
        <taxon>Dikarya</taxon>
        <taxon>Ascomycota</taxon>
        <taxon>Pezizomycotina</taxon>
        <taxon>Sordariomycetes</taxon>
        <taxon>Xylariomycetidae</taxon>
        <taxon>Xylariales</taxon>
        <taxon>Microdochiaceae</taxon>
        <taxon>Microdochium</taxon>
    </lineage>
</organism>
<gene>
    <name evidence="2" type="ORF">Micbo1qcDRAFT_160147</name>
</gene>
<feature type="compositionally biased region" description="Polar residues" evidence="1">
    <location>
        <begin position="35"/>
        <end position="46"/>
    </location>
</feature>
<keyword evidence="3" id="KW-1185">Reference proteome</keyword>
<feature type="region of interest" description="Disordered" evidence="1">
    <location>
        <begin position="532"/>
        <end position="551"/>
    </location>
</feature>
<dbReference type="Proteomes" id="UP000070501">
    <property type="component" value="Unassembled WGS sequence"/>
</dbReference>
<feature type="region of interest" description="Disordered" evidence="1">
    <location>
        <begin position="340"/>
        <end position="364"/>
    </location>
</feature>
<dbReference type="InParanoid" id="A0A136JCE7"/>